<dbReference type="PANTHER" id="PTHR47723">
    <property type="entry name" value="OS05G0353850 PROTEIN"/>
    <property type="match status" value="1"/>
</dbReference>
<dbReference type="PANTHER" id="PTHR47723:SF23">
    <property type="entry name" value="REVERSE TRANSCRIPTASE-LIKE PROTEIN"/>
    <property type="match status" value="1"/>
</dbReference>
<dbReference type="InterPro" id="IPR002156">
    <property type="entry name" value="RNaseH_domain"/>
</dbReference>
<dbReference type="InterPro" id="IPR053151">
    <property type="entry name" value="RNase_H-like"/>
</dbReference>
<dbReference type="Proteomes" id="UP000290289">
    <property type="component" value="Chromosome 2"/>
</dbReference>
<proteinExistence type="predicted"/>
<reference evidence="2 3" key="1">
    <citation type="submission" date="2018-10" db="EMBL/GenBank/DDBJ databases">
        <title>A high-quality apple genome assembly.</title>
        <authorList>
            <person name="Hu J."/>
        </authorList>
    </citation>
    <scope>NUCLEOTIDE SEQUENCE [LARGE SCALE GENOMIC DNA]</scope>
    <source>
        <strain evidence="3">cv. HFTH1</strain>
        <tissue evidence="2">Young leaf</tissue>
    </source>
</reference>
<comment type="caution">
    <text evidence="2">The sequence shown here is derived from an EMBL/GenBank/DDBJ whole genome shotgun (WGS) entry which is preliminary data.</text>
</comment>
<dbReference type="InterPro" id="IPR036397">
    <property type="entry name" value="RNaseH_sf"/>
</dbReference>
<sequence>MIVVTLLSRGQGVLEKIRFMLLRQLALQMLPLMALNRGFQNICVENDSKLVIDAIWHSSKNQNNILDIISLTLSFLNISWKHSFRKFNFVADVISNVEFSSLSTLAWNQSILYTAIQALKFDQGATGYTRDFPLN</sequence>
<feature type="domain" description="RNase H type-1" evidence="1">
    <location>
        <begin position="33"/>
        <end position="96"/>
    </location>
</feature>
<gene>
    <name evidence="2" type="ORF">DVH24_018306</name>
</gene>
<accession>A0A498KIM0</accession>
<evidence type="ECO:0000313" key="2">
    <source>
        <dbReference type="EMBL" id="RXI06264.1"/>
    </source>
</evidence>
<organism evidence="2 3">
    <name type="scientific">Malus domestica</name>
    <name type="common">Apple</name>
    <name type="synonym">Pyrus malus</name>
    <dbReference type="NCBI Taxonomy" id="3750"/>
    <lineage>
        <taxon>Eukaryota</taxon>
        <taxon>Viridiplantae</taxon>
        <taxon>Streptophyta</taxon>
        <taxon>Embryophyta</taxon>
        <taxon>Tracheophyta</taxon>
        <taxon>Spermatophyta</taxon>
        <taxon>Magnoliopsida</taxon>
        <taxon>eudicotyledons</taxon>
        <taxon>Gunneridae</taxon>
        <taxon>Pentapetalae</taxon>
        <taxon>rosids</taxon>
        <taxon>fabids</taxon>
        <taxon>Rosales</taxon>
        <taxon>Rosaceae</taxon>
        <taxon>Amygdaloideae</taxon>
        <taxon>Maleae</taxon>
        <taxon>Malus</taxon>
    </lineage>
</organism>
<evidence type="ECO:0000313" key="3">
    <source>
        <dbReference type="Proteomes" id="UP000290289"/>
    </source>
</evidence>
<dbReference type="AlphaFoldDB" id="A0A498KIM0"/>
<evidence type="ECO:0000259" key="1">
    <source>
        <dbReference type="Pfam" id="PF13456"/>
    </source>
</evidence>
<protein>
    <recommendedName>
        <fullName evidence="1">RNase H type-1 domain-containing protein</fullName>
    </recommendedName>
</protein>
<name>A0A498KIM0_MALDO</name>
<dbReference type="CDD" id="cd06222">
    <property type="entry name" value="RNase_H_like"/>
    <property type="match status" value="1"/>
</dbReference>
<dbReference type="Pfam" id="PF13456">
    <property type="entry name" value="RVT_3"/>
    <property type="match status" value="1"/>
</dbReference>
<dbReference type="EMBL" id="RDQH01000328">
    <property type="protein sequence ID" value="RXI06264.1"/>
    <property type="molecule type" value="Genomic_DNA"/>
</dbReference>
<dbReference type="InterPro" id="IPR044730">
    <property type="entry name" value="RNase_H-like_dom_plant"/>
</dbReference>
<keyword evidence="3" id="KW-1185">Reference proteome</keyword>
<dbReference type="Gene3D" id="3.30.420.10">
    <property type="entry name" value="Ribonuclease H-like superfamily/Ribonuclease H"/>
    <property type="match status" value="1"/>
</dbReference>
<dbReference type="GO" id="GO:0003676">
    <property type="term" value="F:nucleic acid binding"/>
    <property type="evidence" value="ECO:0007669"/>
    <property type="project" value="InterPro"/>
</dbReference>
<dbReference type="GO" id="GO:0004523">
    <property type="term" value="F:RNA-DNA hybrid ribonuclease activity"/>
    <property type="evidence" value="ECO:0007669"/>
    <property type="project" value="InterPro"/>
</dbReference>